<feature type="domain" description="NADH-ubiquinone oxidoreductase 21kDa subunit N-terminal" evidence="2">
    <location>
        <begin position="18"/>
        <end position="103"/>
    </location>
</feature>
<evidence type="ECO:0000259" key="3">
    <source>
        <dbReference type="Pfam" id="PF12853"/>
    </source>
</evidence>
<dbReference type="EMBL" id="KZ858961">
    <property type="protein sequence ID" value="RDW27522.1"/>
    <property type="molecule type" value="Genomic_DNA"/>
</dbReference>
<dbReference type="VEuPathDB" id="FungiDB:YALI1_E33570g"/>
<protein>
    <submittedName>
        <fullName evidence="5">NADH-ubiquinone oxidoreductase complex I, 21 kDa subunit-domain-containing protein</fullName>
    </submittedName>
</protein>
<dbReference type="EMDB" id="EMD-4873"/>
<dbReference type="Proteomes" id="UP000182444">
    <property type="component" value="Chromosome 1E"/>
</dbReference>
<dbReference type="VEuPathDB" id="FungiDB:YALI0_E28424g"/>
<feature type="domain" description="NADH-ubiquinone oxidoreductase 21kDa subunit C-terminal fungi" evidence="3">
    <location>
        <begin position="122"/>
        <end position="165"/>
    </location>
</feature>
<dbReference type="eggNOG" id="ENOG502S1BF">
    <property type="taxonomic scope" value="Eukaryota"/>
</dbReference>
<organism evidence="4 6">
    <name type="scientific">Yarrowia lipolytica</name>
    <name type="common">Candida lipolytica</name>
    <dbReference type="NCBI Taxonomy" id="4952"/>
    <lineage>
        <taxon>Eukaryota</taxon>
        <taxon>Fungi</taxon>
        <taxon>Dikarya</taxon>
        <taxon>Ascomycota</taxon>
        <taxon>Saccharomycotina</taxon>
        <taxon>Dipodascomycetes</taxon>
        <taxon>Dipodascales</taxon>
        <taxon>Dipodascales incertae sedis</taxon>
        <taxon>Yarrowia</taxon>
    </lineage>
</organism>
<dbReference type="EMDB" id="EMD-14764"/>
<dbReference type="PANTHER" id="PTHR34062:SF1">
    <property type="entry name" value="NADH-UBIQUINONE OXIDOREDUCTASE 21KDA SUBUNIT N-TERMINAL DOMAIN-CONTAINING PROTEIN"/>
    <property type="match status" value="1"/>
</dbReference>
<dbReference type="RefSeq" id="XP_504506.2">
    <property type="nucleotide sequence ID" value="XM_504506.2"/>
</dbReference>
<evidence type="ECO:0007829" key="8">
    <source>
        <dbReference type="PDB" id="7B0N"/>
    </source>
</evidence>
<dbReference type="GeneID" id="2911613"/>
<feature type="transmembrane region" description="Helical" evidence="1">
    <location>
        <begin position="72"/>
        <end position="92"/>
    </location>
</feature>
<keyword evidence="5" id="KW-0830">Ubiquinone</keyword>
<keyword evidence="8" id="KW-0002">3D-structure</keyword>
<dbReference type="PDB" id="7B0N">
    <property type="method" value="EM"/>
    <property type="resolution" value="3.70 A"/>
    <property type="chains" value="O=1-169"/>
</dbReference>
<evidence type="ECO:0000313" key="4">
    <source>
        <dbReference type="EMBL" id="AOW06084.1"/>
    </source>
</evidence>
<dbReference type="AlphaFoldDB" id="A0A1D8NKB4"/>
<keyword evidence="1" id="KW-0472">Membrane</keyword>
<evidence type="ECO:0000259" key="2">
    <source>
        <dbReference type="Pfam" id="PF10785"/>
    </source>
</evidence>
<dbReference type="Pfam" id="PF12853">
    <property type="entry name" value="NADH_u_ox_C"/>
    <property type="match status" value="1"/>
</dbReference>
<sequence length="169" mass="18565">MSSSTPLVKTSVNYSYGDYPLIDADPHFKRVVGYMRPSDYGVIGLATAALPAGICFAEWLDPVKGKFARPSVKFLRVATMLGFAVGFGAAYARSSLRFFGVTENAREYKKDEAQMAARKAAGLEPYGTSSLTPELQEIAAKNSAHSIAGLFIFPWFNFVNHPYHGREQK</sequence>
<feature type="transmembrane region" description="Helical" evidence="1">
    <location>
        <begin position="40"/>
        <end position="60"/>
    </location>
</feature>
<dbReference type="EMDB" id="EMD-4384"/>
<reference evidence="4 6" key="1">
    <citation type="journal article" date="2016" name="PLoS ONE">
        <title>Sequence Assembly of Yarrowia lipolytica Strain W29/CLIB89 Shows Transposable Element Diversity.</title>
        <authorList>
            <person name="Magnan C."/>
            <person name="Yu J."/>
            <person name="Chang I."/>
            <person name="Jahn E."/>
            <person name="Kanomata Y."/>
            <person name="Wu J."/>
            <person name="Zeller M."/>
            <person name="Oakes M."/>
            <person name="Baldi P."/>
            <person name="Sandmeyer S."/>
        </authorList>
    </citation>
    <scope>NUCLEOTIDE SEQUENCE [LARGE SCALE GENOMIC DNA]</scope>
    <source>
        <strain evidence="4">CLIB89</strain>
        <strain evidence="6">CLIB89(W29)</strain>
    </source>
</reference>
<dbReference type="InterPro" id="IPR053229">
    <property type="entry name" value="NADH-Q_oxidrdct_subunit"/>
</dbReference>
<keyword evidence="1" id="KW-1133">Transmembrane helix</keyword>
<evidence type="ECO:0000256" key="1">
    <source>
        <dbReference type="SAM" id="Phobius"/>
    </source>
</evidence>
<dbReference type="OMA" id="TVPWFNF"/>
<dbReference type="Pfam" id="PF10785">
    <property type="entry name" value="NADH-u_ox-rdase"/>
    <property type="match status" value="1"/>
</dbReference>
<keyword evidence="1" id="KW-0812">Transmembrane</keyword>
<reference evidence="5 7" key="2">
    <citation type="submission" date="2018-07" db="EMBL/GenBank/DDBJ databases">
        <title>Draft Genome Assemblies for Five Robust Yarrowia lipolytica Strains Exhibiting High Lipid Production and Pentose Sugar Utilization and Sugar Alcohol Secretion from Undetoxified Lignocellulosic Biomass Hydrolysates.</title>
        <authorList>
            <consortium name="DOE Joint Genome Institute"/>
            <person name="Walker C."/>
            <person name="Ryu S."/>
            <person name="Na H."/>
            <person name="Zane M."/>
            <person name="LaButti K."/>
            <person name="Lipzen A."/>
            <person name="Haridas S."/>
            <person name="Barry K."/>
            <person name="Grigoriev I.V."/>
            <person name="Quarterman J."/>
            <person name="Slininger P."/>
            <person name="Dien B."/>
            <person name="Trinh C.T."/>
        </authorList>
    </citation>
    <scope>NUCLEOTIDE SEQUENCE [LARGE SCALE GENOMIC DNA]</scope>
    <source>
        <strain evidence="5 7">YB392</strain>
    </source>
</reference>
<dbReference type="EMDB" id="EMD-11969"/>
<evidence type="ECO:0000313" key="6">
    <source>
        <dbReference type="Proteomes" id="UP000182444"/>
    </source>
</evidence>
<accession>A0A1D8NKB4</accession>
<dbReference type="EMDB" id="EMD-10711"/>
<reference evidence="8" key="3">
    <citation type="journal article" date="2021" name="J. Biol. Chem.">
        <title>A conserved arginine residue is critical for stabilizing the N2 FeS cluster in mitochondrial complex I.</title>
        <authorList>
            <person name="Hameedi M.A."/>
            <person name="Grba D.N."/>
            <person name="Richardson K.H."/>
            <person name="Jones A.J.Y."/>
            <person name="Song W."/>
            <person name="Roessler M.M."/>
            <person name="Wright J.J."/>
            <person name="Hirst J."/>
        </authorList>
    </citation>
    <scope>STRUCTURE BY ELECTRON MICROSCOPY (3.70 ANGSTROMS)</scope>
</reference>
<proteinExistence type="evidence at protein level"/>
<gene>
    <name evidence="5" type="ORF">B0I71DRAFT_128923</name>
    <name evidence="4" type="ORF">YALI1_E33570g</name>
</gene>
<dbReference type="EMDB" id="EMD-4872"/>
<dbReference type="KEGG" id="yli:2911613"/>
<dbReference type="EMDB" id="EMD-10815"/>
<evidence type="ECO:0000313" key="7">
    <source>
        <dbReference type="Proteomes" id="UP000256601"/>
    </source>
</evidence>
<dbReference type="EMDB" id="EMD-4874"/>
<dbReference type="OrthoDB" id="196140at2759"/>
<dbReference type="InterPro" id="IPR024549">
    <property type="entry name" value="NADH-UbQ_OxRdtase_su21_C_fun"/>
</dbReference>
<dbReference type="SMR" id="A0A1D8NKB4"/>
<dbReference type="EMBL" id="CP017557">
    <property type="protein sequence ID" value="AOW06084.1"/>
    <property type="molecule type" value="Genomic_DNA"/>
</dbReference>
<evidence type="ECO:0000313" key="5">
    <source>
        <dbReference type="EMBL" id="RDW27522.1"/>
    </source>
</evidence>
<dbReference type="InterPro" id="IPR019721">
    <property type="entry name" value="NADH-UbQ_OxRdtase_su21_N"/>
</dbReference>
<name>A0A1D8NKB4_YARLL</name>
<dbReference type="Proteomes" id="UP000256601">
    <property type="component" value="Unassembled WGS sequence"/>
</dbReference>
<dbReference type="PANTHER" id="PTHR34062">
    <property type="entry name" value="OXIDOREDUCTASE 21 KDA SUBUNIT, PUTATIVE (AFU_ORTHOLOGUE AFUA_4G04750)-RELATED"/>
    <property type="match status" value="1"/>
</dbReference>